<keyword evidence="5" id="KW-0788">Thiol protease</keyword>
<reference evidence="10" key="1">
    <citation type="submission" date="2011-08" db="EMBL/GenBank/DDBJ databases">
        <authorList>
            <person name="Rombauts S."/>
        </authorList>
    </citation>
    <scope>NUCLEOTIDE SEQUENCE</scope>
    <source>
        <strain evidence="10">London</strain>
    </source>
</reference>
<dbReference type="EnsemblMetazoa" id="tetur09g00600.1">
    <property type="protein sequence ID" value="tetur09g00600.1"/>
    <property type="gene ID" value="tetur09g00600"/>
</dbReference>
<feature type="signal peptide" evidence="7">
    <location>
        <begin position="1"/>
        <end position="16"/>
    </location>
</feature>
<evidence type="ECO:0000256" key="3">
    <source>
        <dbReference type="ARBA" id="ARBA00022729"/>
    </source>
</evidence>
<evidence type="ECO:0000256" key="4">
    <source>
        <dbReference type="ARBA" id="ARBA00022801"/>
    </source>
</evidence>
<gene>
    <name evidence="9" type="primary">107362935</name>
</gene>
<keyword evidence="10" id="KW-1185">Reference proteome</keyword>
<dbReference type="EMBL" id="CAEY01001996">
    <property type="status" value="NOT_ANNOTATED_CDS"/>
    <property type="molecule type" value="Genomic_DNA"/>
</dbReference>
<dbReference type="eggNOG" id="KOG1543">
    <property type="taxonomic scope" value="Eukaryota"/>
</dbReference>
<sequence length="326" mass="37619">MRFFIFIVLFTCSCKAYQTSSETDTSSDTDIFSDEIIDLINALNITWKAGKNLHGLSLSKMKKLFMSSEETLTSIREKLRYLRHDEEQISSFDSRDKWAHCPSIGQIYDQGLCSPSWIYASVGQIADRLCVNEGNKTNIDVDTTVKNMMRSNYGCSNEFNSADMAKAFEYWETTNIAISDLKKCLPFSKRCDIYSDRNFYGIRRVTYYRPVNESGIQYEILHYGPITSHIDVYLDLLFYKSGVYQRRSNVKLGSHVVKCIGWGSENGVDYWLLANSWGTKWGENGFFKLKRGTNELGMEKNNLAVSLNEIDERVEWTLDRIFVRTP</sequence>
<accession>T1KCV2</accession>
<evidence type="ECO:0000256" key="1">
    <source>
        <dbReference type="ARBA" id="ARBA00008455"/>
    </source>
</evidence>
<dbReference type="GO" id="GO:0006508">
    <property type="term" value="P:proteolysis"/>
    <property type="evidence" value="ECO:0007669"/>
    <property type="project" value="UniProtKB-KW"/>
</dbReference>
<dbReference type="SUPFAM" id="SSF54001">
    <property type="entry name" value="Cysteine proteinases"/>
    <property type="match status" value="1"/>
</dbReference>
<dbReference type="GO" id="GO:0004197">
    <property type="term" value="F:cysteine-type endopeptidase activity"/>
    <property type="evidence" value="ECO:0007669"/>
    <property type="project" value="InterPro"/>
</dbReference>
<evidence type="ECO:0000259" key="8">
    <source>
        <dbReference type="SMART" id="SM00645"/>
    </source>
</evidence>
<keyword evidence="6" id="KW-1015">Disulfide bond</keyword>
<dbReference type="HOGENOM" id="CLU_012184_3_1_1"/>
<keyword evidence="2" id="KW-0645">Protease</keyword>
<evidence type="ECO:0000256" key="7">
    <source>
        <dbReference type="SAM" id="SignalP"/>
    </source>
</evidence>
<keyword evidence="3 7" id="KW-0732">Signal</keyword>
<keyword evidence="4" id="KW-0378">Hydrolase</keyword>
<dbReference type="SMART" id="SM00645">
    <property type="entry name" value="Pept_C1"/>
    <property type="match status" value="1"/>
</dbReference>
<dbReference type="InterPro" id="IPR013128">
    <property type="entry name" value="Peptidase_C1A"/>
</dbReference>
<protein>
    <recommendedName>
        <fullName evidence="8">Peptidase C1A papain C-terminal domain-containing protein</fullName>
    </recommendedName>
</protein>
<proteinExistence type="inferred from homology"/>
<dbReference type="OMA" id="MSHRICK"/>
<organism evidence="9 10">
    <name type="scientific">Tetranychus urticae</name>
    <name type="common">Two-spotted spider mite</name>
    <dbReference type="NCBI Taxonomy" id="32264"/>
    <lineage>
        <taxon>Eukaryota</taxon>
        <taxon>Metazoa</taxon>
        <taxon>Ecdysozoa</taxon>
        <taxon>Arthropoda</taxon>
        <taxon>Chelicerata</taxon>
        <taxon>Arachnida</taxon>
        <taxon>Acari</taxon>
        <taxon>Acariformes</taxon>
        <taxon>Trombidiformes</taxon>
        <taxon>Prostigmata</taxon>
        <taxon>Eleutherengona</taxon>
        <taxon>Raphignathae</taxon>
        <taxon>Tetranychoidea</taxon>
        <taxon>Tetranychidae</taxon>
        <taxon>Tetranychus</taxon>
    </lineage>
</organism>
<dbReference type="Proteomes" id="UP000015104">
    <property type="component" value="Unassembled WGS sequence"/>
</dbReference>
<evidence type="ECO:0000256" key="5">
    <source>
        <dbReference type="ARBA" id="ARBA00022807"/>
    </source>
</evidence>
<dbReference type="Gene3D" id="3.90.70.10">
    <property type="entry name" value="Cysteine proteinases"/>
    <property type="match status" value="1"/>
</dbReference>
<name>T1KCV2_TETUR</name>
<dbReference type="PANTHER" id="PTHR12411">
    <property type="entry name" value="CYSTEINE PROTEASE FAMILY C1-RELATED"/>
    <property type="match status" value="1"/>
</dbReference>
<dbReference type="Pfam" id="PF00112">
    <property type="entry name" value="Peptidase_C1"/>
    <property type="match status" value="1"/>
</dbReference>
<feature type="chain" id="PRO_5018550644" description="Peptidase C1A papain C-terminal domain-containing protein" evidence="7">
    <location>
        <begin position="17"/>
        <end position="326"/>
    </location>
</feature>
<dbReference type="AlphaFoldDB" id="T1KCV2"/>
<dbReference type="InterPro" id="IPR012599">
    <property type="entry name" value="Propeptide_C1A"/>
</dbReference>
<dbReference type="InterPro" id="IPR000668">
    <property type="entry name" value="Peptidase_C1A_C"/>
</dbReference>
<evidence type="ECO:0000313" key="9">
    <source>
        <dbReference type="EnsemblMetazoa" id="tetur09g00600.1"/>
    </source>
</evidence>
<dbReference type="OrthoDB" id="640249at2759"/>
<dbReference type="InterPro" id="IPR038765">
    <property type="entry name" value="Papain-like_cys_pep_sf"/>
</dbReference>
<dbReference type="KEGG" id="tut:107362935"/>
<dbReference type="InterPro" id="IPR025661">
    <property type="entry name" value="Pept_asp_AS"/>
</dbReference>
<feature type="domain" description="Peptidase C1A papain C-terminal" evidence="8">
    <location>
        <begin position="88"/>
        <end position="306"/>
    </location>
</feature>
<reference evidence="9" key="2">
    <citation type="submission" date="2015-06" db="UniProtKB">
        <authorList>
            <consortium name="EnsemblMetazoa"/>
        </authorList>
    </citation>
    <scope>IDENTIFICATION</scope>
</reference>
<evidence type="ECO:0000313" key="10">
    <source>
        <dbReference type="Proteomes" id="UP000015104"/>
    </source>
</evidence>
<evidence type="ECO:0000256" key="2">
    <source>
        <dbReference type="ARBA" id="ARBA00022670"/>
    </source>
</evidence>
<evidence type="ECO:0000256" key="6">
    <source>
        <dbReference type="ARBA" id="ARBA00023157"/>
    </source>
</evidence>
<dbReference type="PROSITE" id="PS00640">
    <property type="entry name" value="THIOL_PROTEASE_ASN"/>
    <property type="match status" value="1"/>
</dbReference>
<dbReference type="Pfam" id="PF08127">
    <property type="entry name" value="Propeptide_C1"/>
    <property type="match status" value="1"/>
</dbReference>
<comment type="similarity">
    <text evidence="1">Belongs to the peptidase C1 family.</text>
</comment>